<proteinExistence type="predicted"/>
<evidence type="ECO:0000256" key="10">
    <source>
        <dbReference type="SAM" id="SignalP"/>
    </source>
</evidence>
<dbReference type="GO" id="GO:0005886">
    <property type="term" value="C:plasma membrane"/>
    <property type="evidence" value="ECO:0007669"/>
    <property type="project" value="UniProtKB-SubCell"/>
</dbReference>
<evidence type="ECO:0000256" key="2">
    <source>
        <dbReference type="ARBA" id="ARBA00022475"/>
    </source>
</evidence>
<feature type="signal peptide" evidence="10">
    <location>
        <begin position="1"/>
        <end position="19"/>
    </location>
</feature>
<dbReference type="GO" id="GO:0009506">
    <property type="term" value="C:plasmodesma"/>
    <property type="evidence" value="ECO:0007669"/>
    <property type="project" value="UniProtKB-ARBA"/>
</dbReference>
<keyword evidence="5" id="KW-0472">Membrane</keyword>
<dbReference type="FunFam" id="1.20.58.1040:FF:000001">
    <property type="entry name" value="Glucan endo-1,3-beta-glucosidase 4"/>
    <property type="match status" value="1"/>
</dbReference>
<keyword evidence="8" id="KW-0449">Lipoprotein</keyword>
<feature type="domain" description="X8" evidence="11">
    <location>
        <begin position="20"/>
        <end position="104"/>
    </location>
</feature>
<keyword evidence="3" id="KW-0336">GPI-anchor</keyword>
<dbReference type="Pfam" id="PF07983">
    <property type="entry name" value="X8"/>
    <property type="match status" value="1"/>
</dbReference>
<evidence type="ECO:0000256" key="6">
    <source>
        <dbReference type="ARBA" id="ARBA00023157"/>
    </source>
</evidence>
<reference evidence="12" key="1">
    <citation type="submission" date="2019-12" db="EMBL/GenBank/DDBJ databases">
        <title>Genome sequencing and annotation of Brassica cretica.</title>
        <authorList>
            <person name="Studholme D.J."/>
            <person name="Sarris P.F."/>
        </authorList>
    </citation>
    <scope>NUCLEOTIDE SEQUENCE</scope>
    <source>
        <strain evidence="12">PFS-102/07</strain>
        <tissue evidence="12">Leaf</tissue>
    </source>
</reference>
<dbReference type="InterPro" id="IPR044788">
    <property type="entry name" value="X8_dom_prot"/>
</dbReference>
<dbReference type="InterPro" id="IPR012946">
    <property type="entry name" value="X8"/>
</dbReference>
<dbReference type="AlphaFoldDB" id="A0A8S9KI13"/>
<dbReference type="GO" id="GO:0098552">
    <property type="term" value="C:side of membrane"/>
    <property type="evidence" value="ECO:0007669"/>
    <property type="project" value="UniProtKB-KW"/>
</dbReference>
<dbReference type="EMBL" id="QGKY02000164">
    <property type="protein sequence ID" value="KAF2594125.1"/>
    <property type="molecule type" value="Genomic_DNA"/>
</dbReference>
<keyword evidence="2" id="KW-1003">Cell membrane</keyword>
<dbReference type="SMART" id="SM00768">
    <property type="entry name" value="X8"/>
    <property type="match status" value="1"/>
</dbReference>
<gene>
    <name evidence="12" type="ORF">F2Q70_00044800</name>
</gene>
<dbReference type="PANTHER" id="PTHR31044">
    <property type="entry name" value="BETA-1,3 GLUCANASE"/>
    <property type="match status" value="1"/>
</dbReference>
<comment type="caution">
    <text evidence="12">The sequence shown here is derived from an EMBL/GenBank/DDBJ whole genome shotgun (WGS) entry which is preliminary data.</text>
</comment>
<keyword evidence="7" id="KW-0325">Glycoprotein</keyword>
<evidence type="ECO:0000256" key="7">
    <source>
        <dbReference type="ARBA" id="ARBA00023180"/>
    </source>
</evidence>
<evidence type="ECO:0000256" key="9">
    <source>
        <dbReference type="SAM" id="MobiDB-lite"/>
    </source>
</evidence>
<keyword evidence="4 10" id="KW-0732">Signal</keyword>
<comment type="subcellular location">
    <subcellularLocation>
        <location evidence="1">Cell membrane</location>
        <topology evidence="1">Lipid-anchor</topology>
        <topology evidence="1">GPI-anchor</topology>
    </subcellularLocation>
</comment>
<evidence type="ECO:0000256" key="5">
    <source>
        <dbReference type="ARBA" id="ARBA00023136"/>
    </source>
</evidence>
<evidence type="ECO:0000256" key="1">
    <source>
        <dbReference type="ARBA" id="ARBA00004609"/>
    </source>
</evidence>
<dbReference type="PANTHER" id="PTHR31044:SF60">
    <property type="entry name" value="PLASMODESMATA CALLOSE-BINDING PROTEIN 4"/>
    <property type="match status" value="1"/>
</dbReference>
<evidence type="ECO:0000313" key="12">
    <source>
        <dbReference type="EMBL" id="KAF2594125.1"/>
    </source>
</evidence>
<name>A0A8S9KI13_BRACR</name>
<evidence type="ECO:0000259" key="11">
    <source>
        <dbReference type="SMART" id="SM00768"/>
    </source>
</evidence>
<evidence type="ECO:0000256" key="4">
    <source>
        <dbReference type="ARBA" id="ARBA00022729"/>
    </source>
</evidence>
<evidence type="ECO:0000256" key="3">
    <source>
        <dbReference type="ARBA" id="ARBA00022622"/>
    </source>
</evidence>
<evidence type="ECO:0000256" key="8">
    <source>
        <dbReference type="ARBA" id="ARBA00023288"/>
    </source>
</evidence>
<dbReference type="Gene3D" id="1.20.58.1040">
    <property type="match status" value="1"/>
</dbReference>
<protein>
    <recommendedName>
        <fullName evidence="11">X8 domain-containing protein</fullName>
    </recommendedName>
</protein>
<keyword evidence="6" id="KW-1015">Disulfide bond</keyword>
<sequence length="254" mass="25001">MSVLLPLCLIISMIAYSNAAYCVCKDGNEQVLQKAIDYACGAGADCTQIQQNGACYQPNTVKAHCDVAVNSYYQKKASSGATCDFNGAAIISTSPPSTASSCLTGSSYYQKKASSGATCDFNGAAIISTSPPSTASSCLTGSSSSGTPSTGTPTTGTPSTGTPTSGFPSTGTPSTGTPTTGMPNTGTPSTSTGMPTSGTPTNGMPTSSSSSVFPGTTLGPTGSGGLDPSGGEKISVRTNSVFLLLAGAAIVLVV</sequence>
<accession>A0A8S9KI13</accession>
<feature type="compositionally biased region" description="Low complexity" evidence="9">
    <location>
        <begin position="135"/>
        <end position="220"/>
    </location>
</feature>
<feature type="region of interest" description="Disordered" evidence="9">
    <location>
        <begin position="135"/>
        <end position="231"/>
    </location>
</feature>
<feature type="chain" id="PRO_5035831411" description="X8 domain-containing protein" evidence="10">
    <location>
        <begin position="20"/>
        <end position="254"/>
    </location>
</feature>
<organism evidence="12">
    <name type="scientific">Brassica cretica</name>
    <name type="common">Mustard</name>
    <dbReference type="NCBI Taxonomy" id="69181"/>
    <lineage>
        <taxon>Eukaryota</taxon>
        <taxon>Viridiplantae</taxon>
        <taxon>Streptophyta</taxon>
        <taxon>Embryophyta</taxon>
        <taxon>Tracheophyta</taxon>
        <taxon>Spermatophyta</taxon>
        <taxon>Magnoliopsida</taxon>
        <taxon>eudicotyledons</taxon>
        <taxon>Gunneridae</taxon>
        <taxon>Pentapetalae</taxon>
        <taxon>rosids</taxon>
        <taxon>malvids</taxon>
        <taxon>Brassicales</taxon>
        <taxon>Brassicaceae</taxon>
        <taxon>Brassiceae</taxon>
        <taxon>Brassica</taxon>
    </lineage>
</organism>